<protein>
    <submittedName>
        <fullName evidence="1">Uncharacterized protein</fullName>
    </submittedName>
</protein>
<keyword evidence="2" id="KW-1185">Reference proteome</keyword>
<organism evidence="1 2">
    <name type="scientific">Clostridium gelidum</name>
    <dbReference type="NCBI Taxonomy" id="704125"/>
    <lineage>
        <taxon>Bacteria</taxon>
        <taxon>Bacillati</taxon>
        <taxon>Bacillota</taxon>
        <taxon>Clostridia</taxon>
        <taxon>Eubacteriales</taxon>
        <taxon>Clostridiaceae</taxon>
        <taxon>Clostridium</taxon>
    </lineage>
</organism>
<sequence length="148" mass="16233">MITKLDAELIMELKVDCPERLEVGANDFGYLRAILITGGSFEGEKIRGEVVPGGADWNMGFGGDSVDNVTSARVFAKYLLKTDDGCYIAIENLGYKSRVKENSLVATTPSFHAPRGKYEWLNYGVYVGTLGPREDGVAGVQIKIYKML</sequence>
<dbReference type="Pfam" id="PF11578">
    <property type="entry name" value="DUF3237"/>
    <property type="match status" value="1"/>
</dbReference>
<proteinExistence type="predicted"/>
<dbReference type="PANTHER" id="PTHR37315">
    <property type="entry name" value="UPF0311 PROTEIN BLR7842"/>
    <property type="match status" value="1"/>
</dbReference>
<dbReference type="RefSeq" id="WP_224036578.1">
    <property type="nucleotide sequence ID" value="NZ_AP024849.1"/>
</dbReference>
<evidence type="ECO:0000313" key="2">
    <source>
        <dbReference type="Proteomes" id="UP000824633"/>
    </source>
</evidence>
<dbReference type="Gene3D" id="2.40.160.20">
    <property type="match status" value="1"/>
</dbReference>
<name>A0ABN6IVM6_9CLOT</name>
<dbReference type="PANTHER" id="PTHR37315:SF1">
    <property type="entry name" value="UPF0311 PROTEIN BLR7842"/>
    <property type="match status" value="1"/>
</dbReference>
<gene>
    <name evidence="1" type="ORF">psyc5s11_10000</name>
</gene>
<evidence type="ECO:0000313" key="1">
    <source>
        <dbReference type="EMBL" id="BCZ44933.1"/>
    </source>
</evidence>
<accession>A0ABN6IVM6</accession>
<dbReference type="InterPro" id="IPR020915">
    <property type="entry name" value="UPF0311"/>
</dbReference>
<dbReference type="EMBL" id="AP024849">
    <property type="protein sequence ID" value="BCZ44933.1"/>
    <property type="molecule type" value="Genomic_DNA"/>
</dbReference>
<reference evidence="2" key="1">
    <citation type="submission" date="2021-07" db="EMBL/GenBank/DDBJ databases">
        <title>Complete genome sequencing of a Clostridium isolate.</title>
        <authorList>
            <person name="Ueki A."/>
            <person name="Tonouchi A."/>
        </authorList>
    </citation>
    <scope>NUCLEOTIDE SEQUENCE [LARGE SCALE GENOMIC DNA]</scope>
    <source>
        <strain evidence="2">C5S11</strain>
    </source>
</reference>
<dbReference type="Proteomes" id="UP000824633">
    <property type="component" value="Chromosome"/>
</dbReference>